<dbReference type="InterPro" id="IPR045584">
    <property type="entry name" value="Pilin-like"/>
</dbReference>
<protein>
    <submittedName>
        <fullName evidence="4">Prepilin-type N-terminal cleavage/methylation domain-containing protein</fullName>
    </submittedName>
</protein>
<comment type="caution">
    <text evidence="4">The sequence shown here is derived from an EMBL/GenBank/DDBJ whole genome shotgun (WGS) entry which is preliminary data.</text>
</comment>
<dbReference type="RefSeq" id="WP_191753843.1">
    <property type="nucleotide sequence ID" value="NZ_JACSQM010000004.1"/>
</dbReference>
<dbReference type="InterPro" id="IPR012902">
    <property type="entry name" value="N_methyl_site"/>
</dbReference>
<evidence type="ECO:0000256" key="2">
    <source>
        <dbReference type="ARBA" id="ARBA00023287"/>
    </source>
</evidence>
<dbReference type="NCBIfam" id="TIGR02532">
    <property type="entry name" value="IV_pilin_GFxxxE"/>
    <property type="match status" value="1"/>
</dbReference>
<gene>
    <name evidence="4" type="ORF">H9648_10765</name>
</gene>
<dbReference type="Pfam" id="PF07963">
    <property type="entry name" value="N_methyl"/>
    <property type="match status" value="1"/>
</dbReference>
<dbReference type="PIRSF" id="PIRSF021292">
    <property type="entry name" value="Competence_ComGD"/>
    <property type="match status" value="1"/>
</dbReference>
<keyword evidence="3" id="KW-0472">Membrane</keyword>
<dbReference type="Gene3D" id="3.30.700.10">
    <property type="entry name" value="Glycoprotein, Type 4 Pilin"/>
    <property type="match status" value="1"/>
</dbReference>
<feature type="transmembrane region" description="Helical" evidence="3">
    <location>
        <begin position="12"/>
        <end position="35"/>
    </location>
</feature>
<dbReference type="InterPro" id="IPR016785">
    <property type="entry name" value="ComGD"/>
</dbReference>
<keyword evidence="3" id="KW-0812">Transmembrane</keyword>
<proteinExistence type="predicted"/>
<keyword evidence="3" id="KW-1133">Transmembrane helix</keyword>
<dbReference type="NCBIfam" id="NF040982">
    <property type="entry name" value="ComGD"/>
    <property type="match status" value="1"/>
</dbReference>
<keyword evidence="2" id="KW-0178">Competence</keyword>
<evidence type="ECO:0000313" key="4">
    <source>
        <dbReference type="EMBL" id="MBD7964533.1"/>
    </source>
</evidence>
<dbReference type="SUPFAM" id="SSF54523">
    <property type="entry name" value="Pili subunits"/>
    <property type="match status" value="1"/>
</dbReference>
<accession>A0ABR8SM13</accession>
<comment type="subcellular location">
    <subcellularLocation>
        <location evidence="1">Cell surface</location>
    </subcellularLocation>
</comment>
<dbReference type="EMBL" id="JACSQM010000004">
    <property type="protein sequence ID" value="MBD7964533.1"/>
    <property type="molecule type" value="Genomic_DNA"/>
</dbReference>
<sequence>MNEQVEKIKKGQLGFSLIEMMIVLLIIGMISAVAYPSYDRFRKNRETEYFIRTFQKDIVHMQQKAVNENRIYNLSIDNEKHKYEVRGNGSKEPIKKDFPKHIWFESYSMLLSVQYNQNGNISRAGTLYIHSATSSYKMVFQLGKGKFYVAKQ</sequence>
<keyword evidence="5" id="KW-1185">Reference proteome</keyword>
<evidence type="ECO:0000256" key="1">
    <source>
        <dbReference type="ARBA" id="ARBA00004241"/>
    </source>
</evidence>
<evidence type="ECO:0000256" key="3">
    <source>
        <dbReference type="SAM" id="Phobius"/>
    </source>
</evidence>
<dbReference type="Proteomes" id="UP000603641">
    <property type="component" value="Unassembled WGS sequence"/>
</dbReference>
<organism evidence="4 5">
    <name type="scientific">Fictibacillus norfolkensis</name>
    <dbReference type="NCBI Taxonomy" id="2762233"/>
    <lineage>
        <taxon>Bacteria</taxon>
        <taxon>Bacillati</taxon>
        <taxon>Bacillota</taxon>
        <taxon>Bacilli</taxon>
        <taxon>Bacillales</taxon>
        <taxon>Fictibacillaceae</taxon>
        <taxon>Fictibacillus</taxon>
    </lineage>
</organism>
<name>A0ABR8SM13_9BACL</name>
<evidence type="ECO:0000313" key="5">
    <source>
        <dbReference type="Proteomes" id="UP000603641"/>
    </source>
</evidence>
<reference evidence="4 5" key="1">
    <citation type="submission" date="2020-08" db="EMBL/GenBank/DDBJ databases">
        <title>A Genomic Blueprint of the Chicken Gut Microbiome.</title>
        <authorList>
            <person name="Gilroy R."/>
            <person name="Ravi A."/>
            <person name="Getino M."/>
            <person name="Pursley I."/>
            <person name="Horton D.L."/>
            <person name="Alikhan N.-F."/>
            <person name="Baker D."/>
            <person name="Gharbi K."/>
            <person name="Hall N."/>
            <person name="Watson M."/>
            <person name="Adriaenssens E.M."/>
            <person name="Foster-Nyarko E."/>
            <person name="Jarju S."/>
            <person name="Secka A."/>
            <person name="Antonio M."/>
            <person name="Oren A."/>
            <person name="Chaudhuri R."/>
            <person name="La Ragione R.M."/>
            <person name="Hildebrand F."/>
            <person name="Pallen M.J."/>
        </authorList>
    </citation>
    <scope>NUCLEOTIDE SEQUENCE [LARGE SCALE GENOMIC DNA]</scope>
    <source>
        <strain evidence="4 5">Sa2CUA10</strain>
    </source>
</reference>